<evidence type="ECO:0000313" key="4">
    <source>
        <dbReference type="Proteomes" id="UP001054889"/>
    </source>
</evidence>
<keyword evidence="2" id="KW-0472">Membrane</keyword>
<keyword evidence="2" id="KW-1133">Transmembrane helix</keyword>
<accession>A0AAV5C2Q7</accession>
<evidence type="ECO:0000313" key="3">
    <source>
        <dbReference type="EMBL" id="GJM92467.1"/>
    </source>
</evidence>
<feature type="compositionally biased region" description="Basic and acidic residues" evidence="1">
    <location>
        <begin position="67"/>
        <end position="82"/>
    </location>
</feature>
<dbReference type="Proteomes" id="UP001054889">
    <property type="component" value="Unassembled WGS sequence"/>
</dbReference>
<feature type="transmembrane region" description="Helical" evidence="2">
    <location>
        <begin position="6"/>
        <end position="33"/>
    </location>
</feature>
<sequence length="157" mass="17359">MSDAGMALAVAFTAALATLSLVLLAVLVVRYWWRRRDGGAASSRGSFVLFDVCFQDDRRHHAARPLSMERIRRQESLEHSPREAAAGDDQEPDESELARWKRMFRATTRSLSTIDEGTEKGTTPVTTPAFCSPPGSPDRRARARSLDMASIAVQVKP</sequence>
<feature type="region of interest" description="Disordered" evidence="1">
    <location>
        <begin position="111"/>
        <end position="143"/>
    </location>
</feature>
<evidence type="ECO:0000256" key="2">
    <source>
        <dbReference type="SAM" id="Phobius"/>
    </source>
</evidence>
<feature type="compositionally biased region" description="Polar residues" evidence="1">
    <location>
        <begin position="111"/>
        <end position="126"/>
    </location>
</feature>
<gene>
    <name evidence="3" type="primary">ga08943</name>
    <name evidence="3" type="ORF">PR202_ga08943</name>
</gene>
<reference evidence="3" key="2">
    <citation type="submission" date="2021-12" db="EMBL/GenBank/DDBJ databases">
        <title>Resequencing data analysis of finger millet.</title>
        <authorList>
            <person name="Hatakeyama M."/>
            <person name="Aluri S."/>
            <person name="Balachadran M.T."/>
            <person name="Sivarajan S.R."/>
            <person name="Poveda L."/>
            <person name="Shimizu-Inatsugi R."/>
            <person name="Schlapbach R."/>
            <person name="Sreeman S.M."/>
            <person name="Shimizu K.K."/>
        </authorList>
    </citation>
    <scope>NUCLEOTIDE SEQUENCE</scope>
</reference>
<feature type="compositionally biased region" description="Acidic residues" evidence="1">
    <location>
        <begin position="86"/>
        <end position="95"/>
    </location>
</feature>
<keyword evidence="2" id="KW-0812">Transmembrane</keyword>
<organism evidence="3 4">
    <name type="scientific">Eleusine coracana subsp. coracana</name>
    <dbReference type="NCBI Taxonomy" id="191504"/>
    <lineage>
        <taxon>Eukaryota</taxon>
        <taxon>Viridiplantae</taxon>
        <taxon>Streptophyta</taxon>
        <taxon>Embryophyta</taxon>
        <taxon>Tracheophyta</taxon>
        <taxon>Spermatophyta</taxon>
        <taxon>Magnoliopsida</taxon>
        <taxon>Liliopsida</taxon>
        <taxon>Poales</taxon>
        <taxon>Poaceae</taxon>
        <taxon>PACMAD clade</taxon>
        <taxon>Chloridoideae</taxon>
        <taxon>Cynodonteae</taxon>
        <taxon>Eleusininae</taxon>
        <taxon>Eleusine</taxon>
    </lineage>
</organism>
<name>A0AAV5C2Q7_ELECO</name>
<evidence type="ECO:0000256" key="1">
    <source>
        <dbReference type="SAM" id="MobiDB-lite"/>
    </source>
</evidence>
<dbReference type="AlphaFoldDB" id="A0AAV5C2Q7"/>
<reference evidence="3" key="1">
    <citation type="journal article" date="2018" name="DNA Res.">
        <title>Multiple hybrid de novo genome assembly of finger millet, an orphan allotetraploid crop.</title>
        <authorList>
            <person name="Hatakeyama M."/>
            <person name="Aluri S."/>
            <person name="Balachadran M.T."/>
            <person name="Sivarajan S.R."/>
            <person name="Patrignani A."/>
            <person name="Gruter S."/>
            <person name="Poveda L."/>
            <person name="Shimizu-Inatsugi R."/>
            <person name="Baeten J."/>
            <person name="Francoijs K.J."/>
            <person name="Nataraja K.N."/>
            <person name="Reddy Y.A.N."/>
            <person name="Phadnis S."/>
            <person name="Ravikumar R.L."/>
            <person name="Schlapbach R."/>
            <person name="Sreeman S.M."/>
            <person name="Shimizu K.K."/>
        </authorList>
    </citation>
    <scope>NUCLEOTIDE SEQUENCE</scope>
</reference>
<keyword evidence="4" id="KW-1185">Reference proteome</keyword>
<dbReference type="EMBL" id="BQKI01000004">
    <property type="protein sequence ID" value="GJM92467.1"/>
    <property type="molecule type" value="Genomic_DNA"/>
</dbReference>
<protein>
    <submittedName>
        <fullName evidence="3">Uncharacterized protein</fullName>
    </submittedName>
</protein>
<comment type="caution">
    <text evidence="3">The sequence shown here is derived from an EMBL/GenBank/DDBJ whole genome shotgun (WGS) entry which is preliminary data.</text>
</comment>
<feature type="region of interest" description="Disordered" evidence="1">
    <location>
        <begin position="65"/>
        <end position="96"/>
    </location>
</feature>
<proteinExistence type="predicted"/>